<protein>
    <submittedName>
        <fullName evidence="1">Uncharacterized protein</fullName>
    </submittedName>
</protein>
<keyword evidence="2" id="KW-1185">Reference proteome</keyword>
<dbReference type="Proteomes" id="UP000271889">
    <property type="component" value="Unassembled WGS sequence"/>
</dbReference>
<dbReference type="EMBL" id="UYRV01120989">
    <property type="protein sequence ID" value="VDN32592.1"/>
    <property type="molecule type" value="Genomic_DNA"/>
</dbReference>
<organism evidence="1 2">
    <name type="scientific">Cylicostephanus goldi</name>
    <name type="common">Nematode worm</name>
    <dbReference type="NCBI Taxonomy" id="71465"/>
    <lineage>
        <taxon>Eukaryota</taxon>
        <taxon>Metazoa</taxon>
        <taxon>Ecdysozoa</taxon>
        <taxon>Nematoda</taxon>
        <taxon>Chromadorea</taxon>
        <taxon>Rhabditida</taxon>
        <taxon>Rhabditina</taxon>
        <taxon>Rhabditomorpha</taxon>
        <taxon>Strongyloidea</taxon>
        <taxon>Strongylidae</taxon>
        <taxon>Cylicostephanus</taxon>
    </lineage>
</organism>
<accession>A0A3P7QLH8</accession>
<reference evidence="1 2" key="1">
    <citation type="submission" date="2018-11" db="EMBL/GenBank/DDBJ databases">
        <authorList>
            <consortium name="Pathogen Informatics"/>
        </authorList>
    </citation>
    <scope>NUCLEOTIDE SEQUENCE [LARGE SCALE GENOMIC DNA]</scope>
</reference>
<evidence type="ECO:0000313" key="1">
    <source>
        <dbReference type="EMBL" id="VDN32592.1"/>
    </source>
</evidence>
<name>A0A3P7QLH8_CYLGO</name>
<gene>
    <name evidence="1" type="ORF">CGOC_LOCUS12148</name>
</gene>
<evidence type="ECO:0000313" key="2">
    <source>
        <dbReference type="Proteomes" id="UP000271889"/>
    </source>
</evidence>
<sequence length="80" mass="8606">MLCNKGASLTVHATVPCPMRCNMCVRPSECWRGVTPEIRIEACKGGWIEDDKTPYNGAAHSGCELMLGAPHTASTETIIS</sequence>
<dbReference type="AlphaFoldDB" id="A0A3P7QLH8"/>
<proteinExistence type="predicted"/>